<evidence type="ECO:0000256" key="1">
    <source>
        <dbReference type="SAM" id="Phobius"/>
    </source>
</evidence>
<proteinExistence type="predicted"/>
<dbReference type="EMBL" id="LIZS01000019">
    <property type="protein sequence ID" value="KPJ53455.1"/>
    <property type="molecule type" value="Genomic_DNA"/>
</dbReference>
<evidence type="ECO:0008006" key="4">
    <source>
        <dbReference type="Google" id="ProtNLM"/>
    </source>
</evidence>
<dbReference type="Proteomes" id="UP000052008">
    <property type="component" value="Unassembled WGS sequence"/>
</dbReference>
<dbReference type="PANTHER" id="PTHR36833">
    <property type="entry name" value="SLR0610 PROTEIN-RELATED"/>
    <property type="match status" value="1"/>
</dbReference>
<name>A0A0S7WTZ5_UNCT6</name>
<keyword evidence="1" id="KW-0472">Membrane</keyword>
<gene>
    <name evidence="2" type="ORF">AMJ39_04760</name>
</gene>
<evidence type="ECO:0000313" key="3">
    <source>
        <dbReference type="Proteomes" id="UP000052008"/>
    </source>
</evidence>
<accession>A0A0S7WTZ5</accession>
<dbReference type="PANTHER" id="PTHR36833:SF1">
    <property type="entry name" value="INTEGRAL MEMBRANE TRANSPORT PROTEIN"/>
    <property type="match status" value="1"/>
</dbReference>
<keyword evidence="1" id="KW-0812">Transmembrane</keyword>
<feature type="transmembrane region" description="Helical" evidence="1">
    <location>
        <begin position="77"/>
        <end position="98"/>
    </location>
</feature>
<feature type="transmembrane region" description="Helical" evidence="1">
    <location>
        <begin position="213"/>
        <end position="231"/>
    </location>
</feature>
<dbReference type="InterPro" id="IPR010390">
    <property type="entry name" value="ABC-2_transporter-like"/>
</dbReference>
<dbReference type="Pfam" id="PF06182">
    <property type="entry name" value="ABC2_membrane_6"/>
    <property type="match status" value="1"/>
</dbReference>
<feature type="transmembrane region" description="Helical" evidence="1">
    <location>
        <begin position="44"/>
        <end position="65"/>
    </location>
</feature>
<dbReference type="AlphaFoldDB" id="A0A0S7WTZ5"/>
<feature type="transmembrane region" description="Helical" evidence="1">
    <location>
        <begin position="151"/>
        <end position="182"/>
    </location>
</feature>
<evidence type="ECO:0000313" key="2">
    <source>
        <dbReference type="EMBL" id="KPJ53455.1"/>
    </source>
</evidence>
<reference evidence="2 3" key="1">
    <citation type="journal article" date="2015" name="Microbiome">
        <title>Genomic resolution of linkages in carbon, nitrogen, and sulfur cycling among widespread estuary sediment bacteria.</title>
        <authorList>
            <person name="Baker B.J."/>
            <person name="Lazar C.S."/>
            <person name="Teske A.P."/>
            <person name="Dick G.J."/>
        </authorList>
    </citation>
    <scope>NUCLEOTIDE SEQUENCE [LARGE SCALE GENOMIC DNA]</scope>
    <source>
        <strain evidence="2">DG_24</strain>
    </source>
</reference>
<comment type="caution">
    <text evidence="2">The sequence shown here is derived from an EMBL/GenBank/DDBJ whole genome shotgun (WGS) entry which is preliminary data.</text>
</comment>
<dbReference type="STRING" id="1703770.AMJ39_04760"/>
<keyword evidence="1" id="KW-1133">Transmembrane helix</keyword>
<feature type="transmembrane region" description="Helical" evidence="1">
    <location>
        <begin position="237"/>
        <end position="258"/>
    </location>
</feature>
<protein>
    <recommendedName>
        <fullName evidence="4">ABC transporter permease</fullName>
    </recommendedName>
</protein>
<organism evidence="2 3">
    <name type="scientific">candidate division TA06 bacterium DG_24</name>
    <dbReference type="NCBI Taxonomy" id="1703770"/>
    <lineage>
        <taxon>Bacteria</taxon>
        <taxon>Bacteria division TA06</taxon>
    </lineage>
</organism>
<sequence>MGDEGAMSRRWYGRVWSNARFVVAHLALNLQAAMEYRASFISQIVGMMLNDAIWIFFWFVFFARFKVVKGWEFSDVIMLWAVLTVAYGIATGIFGNALRLSKIIAEGGLDFFLGLPRDVLLSVLVARLNISALGDLLFGLILFVFAGTLTLGGVALFFLVCILAGSVIVSWFVLVNSLAFFMGSSENLSMQMLNALLSFATYPFPIFSGPVRFLLFTLIPAAFIGYVPVMILKGANWWFILGLTAFAVGLGLFARFVFLWGLRRYESGNLVIVRV</sequence>